<dbReference type="EMBL" id="JAKMXF010000233">
    <property type="protein sequence ID" value="KAI6654025.1"/>
    <property type="molecule type" value="Genomic_DNA"/>
</dbReference>
<dbReference type="Pfam" id="PF00782">
    <property type="entry name" value="DSPc"/>
    <property type="match status" value="1"/>
</dbReference>
<protein>
    <recommendedName>
        <fullName evidence="2">protein-tyrosine-phosphatase</fullName>
        <ecNumber evidence="2">3.1.3.48</ecNumber>
    </recommendedName>
</protein>
<dbReference type="Gene3D" id="3.90.190.10">
    <property type="entry name" value="Protein tyrosine phosphatase superfamily"/>
    <property type="match status" value="1"/>
</dbReference>
<dbReference type="PANTHER" id="PTHR10159">
    <property type="entry name" value="DUAL SPECIFICITY PROTEIN PHOSPHATASE"/>
    <property type="match status" value="1"/>
</dbReference>
<evidence type="ECO:0000256" key="3">
    <source>
        <dbReference type="ARBA" id="ARBA00022801"/>
    </source>
</evidence>
<dbReference type="PROSITE" id="PS00383">
    <property type="entry name" value="TYR_PHOSPHATASE_1"/>
    <property type="match status" value="1"/>
</dbReference>
<keyword evidence="3" id="KW-0378">Hydrolase</keyword>
<evidence type="ECO:0000313" key="7">
    <source>
        <dbReference type="Proteomes" id="UP001165289"/>
    </source>
</evidence>
<sequence>MASALSGFFSKSNIQPWNGAEIYDNELYFGGAIATDNLKKLKAHKVAHIMNVANDVPNHHPNEFTYINLKVRDMEQDEGISRVFDQAFEKLDKIMKQDDARVLVHCAVGLNRSATILLRKLCIEMVYNLIKHLRSLTRRGECLS</sequence>
<dbReference type="InterPro" id="IPR000340">
    <property type="entry name" value="Dual-sp_phosphatase_cat-dom"/>
</dbReference>
<evidence type="ECO:0000256" key="2">
    <source>
        <dbReference type="ARBA" id="ARBA00013064"/>
    </source>
</evidence>
<dbReference type="PROSITE" id="PS50056">
    <property type="entry name" value="TYR_PHOSPHATASE_2"/>
    <property type="match status" value="1"/>
</dbReference>
<evidence type="ECO:0000259" key="5">
    <source>
        <dbReference type="PROSITE" id="PS50056"/>
    </source>
</evidence>
<proteinExistence type="inferred from homology"/>
<accession>A0AAV7K088</accession>
<keyword evidence="7" id="KW-1185">Reference proteome</keyword>
<name>A0AAV7K088_9METZ</name>
<comment type="similarity">
    <text evidence="1">Belongs to the protein-tyrosine phosphatase family. Non-receptor class dual specificity subfamily.</text>
</comment>
<dbReference type="InterPro" id="IPR000387">
    <property type="entry name" value="Tyr_Pase_dom"/>
</dbReference>
<dbReference type="EC" id="3.1.3.48" evidence="2"/>
<dbReference type="PANTHER" id="PTHR10159:SF519">
    <property type="entry name" value="DUAL SPECIFICITY PROTEIN PHOSPHATASE MPK3"/>
    <property type="match status" value="1"/>
</dbReference>
<dbReference type="InterPro" id="IPR020422">
    <property type="entry name" value="TYR_PHOSPHATASE_DUAL_dom"/>
</dbReference>
<evidence type="ECO:0000256" key="1">
    <source>
        <dbReference type="ARBA" id="ARBA00008601"/>
    </source>
</evidence>
<evidence type="ECO:0000313" key="6">
    <source>
        <dbReference type="EMBL" id="KAI6654025.1"/>
    </source>
</evidence>
<dbReference type="SUPFAM" id="SSF52799">
    <property type="entry name" value="(Phosphotyrosine protein) phosphatases II"/>
    <property type="match status" value="1"/>
</dbReference>
<dbReference type="GO" id="GO:0004725">
    <property type="term" value="F:protein tyrosine phosphatase activity"/>
    <property type="evidence" value="ECO:0007669"/>
    <property type="project" value="UniProtKB-EC"/>
</dbReference>
<organism evidence="6 7">
    <name type="scientific">Oopsacas minuta</name>
    <dbReference type="NCBI Taxonomy" id="111878"/>
    <lineage>
        <taxon>Eukaryota</taxon>
        <taxon>Metazoa</taxon>
        <taxon>Porifera</taxon>
        <taxon>Hexactinellida</taxon>
        <taxon>Hexasterophora</taxon>
        <taxon>Lyssacinosida</taxon>
        <taxon>Leucopsacidae</taxon>
        <taxon>Oopsacas</taxon>
    </lineage>
</organism>
<dbReference type="SMART" id="SM00195">
    <property type="entry name" value="DSPc"/>
    <property type="match status" value="1"/>
</dbReference>
<dbReference type="InterPro" id="IPR029021">
    <property type="entry name" value="Prot-tyrosine_phosphatase-like"/>
</dbReference>
<keyword evidence="4" id="KW-0904">Protein phosphatase</keyword>
<dbReference type="Proteomes" id="UP001165289">
    <property type="component" value="Unassembled WGS sequence"/>
</dbReference>
<dbReference type="CDD" id="cd14498">
    <property type="entry name" value="DSP"/>
    <property type="match status" value="1"/>
</dbReference>
<dbReference type="AlphaFoldDB" id="A0AAV7K088"/>
<evidence type="ECO:0000256" key="4">
    <source>
        <dbReference type="ARBA" id="ARBA00022912"/>
    </source>
</evidence>
<dbReference type="GO" id="GO:0043409">
    <property type="term" value="P:negative regulation of MAPK cascade"/>
    <property type="evidence" value="ECO:0007669"/>
    <property type="project" value="TreeGrafter"/>
</dbReference>
<gene>
    <name evidence="6" type="ORF">LOD99_2872</name>
</gene>
<dbReference type="GO" id="GO:0005737">
    <property type="term" value="C:cytoplasm"/>
    <property type="evidence" value="ECO:0007669"/>
    <property type="project" value="TreeGrafter"/>
</dbReference>
<comment type="caution">
    <text evidence="6">The sequence shown here is derived from an EMBL/GenBank/DDBJ whole genome shotgun (WGS) entry which is preliminary data.</text>
</comment>
<feature type="domain" description="Tyrosine specific protein phosphatases" evidence="5">
    <location>
        <begin position="82"/>
        <end position="144"/>
    </location>
</feature>
<dbReference type="InterPro" id="IPR016130">
    <property type="entry name" value="Tyr_Pase_AS"/>
</dbReference>
<reference evidence="6 7" key="1">
    <citation type="journal article" date="2023" name="BMC Biol.">
        <title>The compact genome of the sponge Oopsacas minuta (Hexactinellida) is lacking key metazoan core genes.</title>
        <authorList>
            <person name="Santini S."/>
            <person name="Schenkelaars Q."/>
            <person name="Jourda C."/>
            <person name="Duchesne M."/>
            <person name="Belahbib H."/>
            <person name="Rocher C."/>
            <person name="Selva M."/>
            <person name="Riesgo A."/>
            <person name="Vervoort M."/>
            <person name="Leys S.P."/>
            <person name="Kodjabachian L."/>
            <person name="Le Bivic A."/>
            <person name="Borchiellini C."/>
            <person name="Claverie J.M."/>
            <person name="Renard E."/>
        </authorList>
    </citation>
    <scope>NUCLEOTIDE SEQUENCE [LARGE SCALE GENOMIC DNA]</scope>
    <source>
        <strain evidence="6">SPO-2</strain>
    </source>
</reference>